<organism evidence="1 2">
    <name type="scientific">Pelobates cultripes</name>
    <name type="common">Western spadefoot toad</name>
    <dbReference type="NCBI Taxonomy" id="61616"/>
    <lineage>
        <taxon>Eukaryota</taxon>
        <taxon>Metazoa</taxon>
        <taxon>Chordata</taxon>
        <taxon>Craniata</taxon>
        <taxon>Vertebrata</taxon>
        <taxon>Euteleostomi</taxon>
        <taxon>Amphibia</taxon>
        <taxon>Batrachia</taxon>
        <taxon>Anura</taxon>
        <taxon>Pelobatoidea</taxon>
        <taxon>Pelobatidae</taxon>
        <taxon>Pelobates</taxon>
    </lineage>
</organism>
<dbReference type="Proteomes" id="UP001295444">
    <property type="component" value="Chromosome 10"/>
</dbReference>
<evidence type="ECO:0000313" key="2">
    <source>
        <dbReference type="Proteomes" id="UP001295444"/>
    </source>
</evidence>
<proteinExistence type="predicted"/>
<accession>A0AAD1T9V5</accession>
<gene>
    <name evidence="1" type="ORF">PECUL_23A048403</name>
</gene>
<evidence type="ECO:0000313" key="1">
    <source>
        <dbReference type="EMBL" id="CAH2318671.1"/>
    </source>
</evidence>
<dbReference type="AlphaFoldDB" id="A0AAD1T9V5"/>
<dbReference type="EMBL" id="OW240921">
    <property type="protein sequence ID" value="CAH2318671.1"/>
    <property type="molecule type" value="Genomic_DNA"/>
</dbReference>
<reference evidence="1" key="1">
    <citation type="submission" date="2022-03" db="EMBL/GenBank/DDBJ databases">
        <authorList>
            <person name="Alioto T."/>
            <person name="Alioto T."/>
            <person name="Gomez Garrido J."/>
        </authorList>
    </citation>
    <scope>NUCLEOTIDE SEQUENCE</scope>
</reference>
<keyword evidence="2" id="KW-1185">Reference proteome</keyword>
<name>A0AAD1T9V5_PELCU</name>
<protein>
    <submittedName>
        <fullName evidence="1">Uncharacterized protein</fullName>
    </submittedName>
</protein>
<sequence>MLAVTVARIPASRLPSYGDRCGCHLRWMGERSLQEARNKLRRPVLPTSNLSGQV</sequence>
<feature type="non-terminal residue" evidence="1">
    <location>
        <position position="54"/>
    </location>
</feature>